<dbReference type="AlphaFoldDB" id="A0ABD2QKY6"/>
<keyword evidence="3" id="KW-1185">Reference proteome</keyword>
<gene>
    <name evidence="2" type="ORF">Ciccas_001137</name>
</gene>
<reference evidence="2 3" key="1">
    <citation type="submission" date="2024-11" db="EMBL/GenBank/DDBJ databases">
        <title>Adaptive evolution of stress response genes in parasites aligns with host niche diversity.</title>
        <authorList>
            <person name="Hahn C."/>
            <person name="Resl P."/>
        </authorList>
    </citation>
    <scope>NUCLEOTIDE SEQUENCE [LARGE SCALE GENOMIC DNA]</scope>
    <source>
        <strain evidence="2">EGGRZ-B1_66</strain>
        <tissue evidence="2">Body</tissue>
    </source>
</reference>
<sequence length="294" mass="32933">MLKESDVLLDPYRPGSLERLGLNFDEFTENEAQQLIVARVSGYGQVPSNINDEEKSYYMRPGHDINYLAESGALWSIVDSGFPTPPDVLIADFAGGAYQAVIGILLALLQRSKTGKGSIIDASITSGTSYLFSFFSISRQMANRDILRSSTTGLPIPTDASLFWNDITKRGVNLLDGGAPFYRAYSTLDDQFIVVGALEPQFYQNLLQGLGISPESASQMDRKAWPRIKDLFASIFKTKTREQWLEHENGFLYKHACLSPVFSPEEALERRPQNQFRSYSKHGYKLPVPFPKIL</sequence>
<dbReference type="InterPro" id="IPR003673">
    <property type="entry name" value="CoA-Trfase_fam_III"/>
</dbReference>
<evidence type="ECO:0008006" key="4">
    <source>
        <dbReference type="Google" id="ProtNLM"/>
    </source>
</evidence>
<comment type="caution">
    <text evidence="2">The sequence shown here is derived from an EMBL/GenBank/DDBJ whole genome shotgun (WGS) entry which is preliminary data.</text>
</comment>
<protein>
    <recommendedName>
        <fullName evidence="4">Alpha-methylacyl-CoA racemase</fullName>
    </recommendedName>
</protein>
<name>A0ABD2QKY6_9PLAT</name>
<dbReference type="Gene3D" id="3.30.1540.10">
    <property type="entry name" value="formyl-coa transferase, domain 3"/>
    <property type="match status" value="1"/>
</dbReference>
<evidence type="ECO:0000313" key="2">
    <source>
        <dbReference type="EMBL" id="KAL3320169.1"/>
    </source>
</evidence>
<comment type="similarity">
    <text evidence="1">Belongs to the CoA-transferase III family.</text>
</comment>
<dbReference type="InterPro" id="IPR023606">
    <property type="entry name" value="CoA-Trfase_III_dom_1_sf"/>
</dbReference>
<dbReference type="InterPro" id="IPR050509">
    <property type="entry name" value="CoA-transferase_III"/>
</dbReference>
<proteinExistence type="inferred from homology"/>
<dbReference type="PANTHER" id="PTHR48228">
    <property type="entry name" value="SUCCINYL-COA--D-CITRAMALATE COA-TRANSFERASE"/>
    <property type="match status" value="1"/>
</dbReference>
<evidence type="ECO:0000256" key="1">
    <source>
        <dbReference type="ARBA" id="ARBA00008383"/>
    </source>
</evidence>
<dbReference type="Pfam" id="PF02515">
    <property type="entry name" value="CoA_transf_3"/>
    <property type="match status" value="1"/>
</dbReference>
<organism evidence="2 3">
    <name type="scientific">Cichlidogyrus casuarinus</name>
    <dbReference type="NCBI Taxonomy" id="1844966"/>
    <lineage>
        <taxon>Eukaryota</taxon>
        <taxon>Metazoa</taxon>
        <taxon>Spiralia</taxon>
        <taxon>Lophotrochozoa</taxon>
        <taxon>Platyhelminthes</taxon>
        <taxon>Monogenea</taxon>
        <taxon>Monopisthocotylea</taxon>
        <taxon>Dactylogyridea</taxon>
        <taxon>Ancyrocephalidae</taxon>
        <taxon>Cichlidogyrus</taxon>
    </lineage>
</organism>
<dbReference type="Gene3D" id="3.40.50.10540">
    <property type="entry name" value="Crotonobetainyl-coa:carnitine coa-transferase, domain 1"/>
    <property type="match status" value="1"/>
</dbReference>
<dbReference type="EMBL" id="JBJKFK010000071">
    <property type="protein sequence ID" value="KAL3320169.1"/>
    <property type="molecule type" value="Genomic_DNA"/>
</dbReference>
<evidence type="ECO:0000313" key="3">
    <source>
        <dbReference type="Proteomes" id="UP001626550"/>
    </source>
</evidence>
<dbReference type="InterPro" id="IPR044855">
    <property type="entry name" value="CoA-Trfase_III_dom3_sf"/>
</dbReference>
<dbReference type="Proteomes" id="UP001626550">
    <property type="component" value="Unassembled WGS sequence"/>
</dbReference>
<dbReference type="PANTHER" id="PTHR48228:SF5">
    <property type="entry name" value="ALPHA-METHYLACYL-COA RACEMASE"/>
    <property type="match status" value="1"/>
</dbReference>
<dbReference type="SUPFAM" id="SSF89796">
    <property type="entry name" value="CoA-transferase family III (CaiB/BaiF)"/>
    <property type="match status" value="1"/>
</dbReference>
<accession>A0ABD2QKY6</accession>